<dbReference type="AlphaFoldDB" id="B0YDS9"/>
<gene>
    <name evidence="2" type="ORF">AFUB_096660</name>
</gene>
<dbReference type="OrthoDB" id="4062651at2759"/>
<evidence type="ECO:0008006" key="4">
    <source>
        <dbReference type="Google" id="ProtNLM"/>
    </source>
</evidence>
<evidence type="ECO:0000313" key="2">
    <source>
        <dbReference type="EMBL" id="EDP47813.1"/>
    </source>
</evidence>
<evidence type="ECO:0000313" key="3">
    <source>
        <dbReference type="Proteomes" id="UP000001699"/>
    </source>
</evidence>
<dbReference type="EMBL" id="DS499602">
    <property type="protein sequence ID" value="EDP47813.1"/>
    <property type="molecule type" value="Genomic_DNA"/>
</dbReference>
<feature type="region of interest" description="Disordered" evidence="1">
    <location>
        <begin position="20"/>
        <end position="44"/>
    </location>
</feature>
<proteinExistence type="predicted"/>
<dbReference type="Proteomes" id="UP000001699">
    <property type="component" value="Unassembled WGS sequence"/>
</dbReference>
<dbReference type="HOGENOM" id="CLU_1377817_0_0_1"/>
<sequence length="231" mass="25247">MRPVDDKRVTQILVDAVPAPRKSAADPEAVVPSPPGLNAKRRGAIPSNGRLVKKTAAPSSIEPGGKTIQGFPRALALPEISEAGNSAGSDLVIRQEPPWDTFEKCYECDLAGTVAVCVRRSGRRAVWAIRQYPSKDANRILDILRSMHHKNVIAVWECFRTSDALYTLSKFHPLTLDHVVACKAFPNQQQLAAIMSQVLPLSPLDTRITNYFPVRGGIIVSPRAKSPAHFP</sequence>
<evidence type="ECO:0000256" key="1">
    <source>
        <dbReference type="SAM" id="MobiDB-lite"/>
    </source>
</evidence>
<name>B0YDS9_ASPFC</name>
<keyword evidence="3" id="KW-1185">Reference proteome</keyword>
<reference evidence="2 3" key="1">
    <citation type="journal article" date="2008" name="PLoS Genet.">
        <title>Genomic islands in the pathogenic filamentous fungus Aspergillus fumigatus.</title>
        <authorList>
            <person name="Fedorova N.D."/>
            <person name="Khaldi N."/>
            <person name="Joardar V.S."/>
            <person name="Maiti R."/>
            <person name="Amedeo P."/>
            <person name="Anderson M.J."/>
            <person name="Crabtree J."/>
            <person name="Silva J.C."/>
            <person name="Badger J.H."/>
            <person name="Albarraq A."/>
            <person name="Angiuoli S."/>
            <person name="Bussey H."/>
            <person name="Bowyer P."/>
            <person name="Cotty P.J."/>
            <person name="Dyer P.S."/>
            <person name="Egan A."/>
            <person name="Galens K."/>
            <person name="Fraser-Liggett C.M."/>
            <person name="Haas B.J."/>
            <person name="Inman J.M."/>
            <person name="Kent R."/>
            <person name="Lemieux S."/>
            <person name="Malavazi I."/>
            <person name="Orvis J."/>
            <person name="Roemer T."/>
            <person name="Ronning C.M."/>
            <person name="Sundaram J.P."/>
            <person name="Sutton G."/>
            <person name="Turner G."/>
            <person name="Venter J.C."/>
            <person name="White O.R."/>
            <person name="Whitty B.R."/>
            <person name="Youngman P."/>
            <person name="Wolfe K.H."/>
            <person name="Goldman G.H."/>
            <person name="Wortman J.R."/>
            <person name="Jiang B."/>
            <person name="Denning D.W."/>
            <person name="Nierman W.C."/>
        </authorList>
    </citation>
    <scope>NUCLEOTIDE SEQUENCE [LARGE SCALE GENOMIC DNA]</scope>
    <source>
        <strain evidence="3">CBS 144.89 / FGSC A1163 / CEA10</strain>
    </source>
</reference>
<dbReference type="InterPro" id="IPR011009">
    <property type="entry name" value="Kinase-like_dom_sf"/>
</dbReference>
<dbReference type="PhylomeDB" id="B0YDS9"/>
<organism evidence="2 3">
    <name type="scientific">Aspergillus fumigatus (strain CBS 144.89 / FGSC A1163 / CEA10)</name>
    <name type="common">Neosartorya fumigata</name>
    <dbReference type="NCBI Taxonomy" id="451804"/>
    <lineage>
        <taxon>Eukaryota</taxon>
        <taxon>Fungi</taxon>
        <taxon>Dikarya</taxon>
        <taxon>Ascomycota</taxon>
        <taxon>Pezizomycotina</taxon>
        <taxon>Eurotiomycetes</taxon>
        <taxon>Eurotiomycetidae</taxon>
        <taxon>Eurotiales</taxon>
        <taxon>Aspergillaceae</taxon>
        <taxon>Aspergillus</taxon>
        <taxon>Aspergillus subgen. Fumigati</taxon>
    </lineage>
</organism>
<dbReference type="VEuPathDB" id="FungiDB:AFUB_096660"/>
<protein>
    <recommendedName>
        <fullName evidence="4">Protein kinase domain-containing protein</fullName>
    </recommendedName>
</protein>
<accession>B0YDS9</accession>
<dbReference type="SUPFAM" id="SSF56112">
    <property type="entry name" value="Protein kinase-like (PK-like)"/>
    <property type="match status" value="1"/>
</dbReference>